<evidence type="ECO:0000313" key="2">
    <source>
        <dbReference type="EMBL" id="SFF31343.1"/>
    </source>
</evidence>
<gene>
    <name evidence="2" type="ORF">SAMN05216167_14612</name>
</gene>
<name>A0A1I2HPI3_9BACT</name>
<keyword evidence="3" id="KW-1185">Reference proteome</keyword>
<dbReference type="EMBL" id="FOLQ01000046">
    <property type="protein sequence ID" value="SFF31343.1"/>
    <property type="molecule type" value="Genomic_DNA"/>
</dbReference>
<organism evidence="2 3">
    <name type="scientific">Spirosoma endophyticum</name>
    <dbReference type="NCBI Taxonomy" id="662367"/>
    <lineage>
        <taxon>Bacteria</taxon>
        <taxon>Pseudomonadati</taxon>
        <taxon>Bacteroidota</taxon>
        <taxon>Cytophagia</taxon>
        <taxon>Cytophagales</taxon>
        <taxon>Cytophagaceae</taxon>
        <taxon>Spirosoma</taxon>
    </lineage>
</organism>
<dbReference type="Proteomes" id="UP000198598">
    <property type="component" value="Unassembled WGS sequence"/>
</dbReference>
<proteinExistence type="predicted"/>
<evidence type="ECO:0000313" key="3">
    <source>
        <dbReference type="Proteomes" id="UP000198598"/>
    </source>
</evidence>
<feature type="transmembrane region" description="Helical" evidence="1">
    <location>
        <begin position="104"/>
        <end position="122"/>
    </location>
</feature>
<feature type="transmembrane region" description="Helical" evidence="1">
    <location>
        <begin position="75"/>
        <end position="92"/>
    </location>
</feature>
<dbReference type="OrthoDB" id="6200718at2"/>
<keyword evidence="1" id="KW-1133">Transmembrane helix</keyword>
<dbReference type="AlphaFoldDB" id="A0A1I2HPI3"/>
<feature type="transmembrane region" description="Helical" evidence="1">
    <location>
        <begin position="46"/>
        <end position="63"/>
    </location>
</feature>
<protein>
    <submittedName>
        <fullName evidence="2">Uncharacterized protein</fullName>
    </submittedName>
</protein>
<feature type="transmembrane region" description="Helical" evidence="1">
    <location>
        <begin position="12"/>
        <end position="34"/>
    </location>
</feature>
<accession>A0A1I2HPI3</accession>
<keyword evidence="1" id="KW-0812">Transmembrane</keyword>
<dbReference type="RefSeq" id="WP_093835043.1">
    <property type="nucleotide sequence ID" value="NZ_FOLQ01000046.1"/>
</dbReference>
<evidence type="ECO:0000256" key="1">
    <source>
        <dbReference type="SAM" id="Phobius"/>
    </source>
</evidence>
<dbReference type="STRING" id="662367.SAMN05216167_14612"/>
<sequence>MIDETILAKPKKVATAINLSYVAFGIGLINSYVFLLGLESTTQQKIKPILIAVLTQAFLYFLITQINAGKKWARTISLVSFVFGGISTFLTMDRFLEGDLLTELISFVIGILQLSALILLYSKEGNAWFNLKNAPLT</sequence>
<keyword evidence="1" id="KW-0472">Membrane</keyword>
<reference evidence="2 3" key="1">
    <citation type="submission" date="2016-10" db="EMBL/GenBank/DDBJ databases">
        <authorList>
            <person name="de Groot N.N."/>
        </authorList>
    </citation>
    <scope>NUCLEOTIDE SEQUENCE [LARGE SCALE GENOMIC DNA]</scope>
    <source>
        <strain evidence="2 3">DSM 26130</strain>
    </source>
</reference>